<gene>
    <name evidence="1" type="ORF">Q2T77_25205</name>
</gene>
<keyword evidence="2" id="KW-1185">Reference proteome</keyword>
<dbReference type="Proteomes" id="UP001169027">
    <property type="component" value="Unassembled WGS sequence"/>
</dbReference>
<comment type="caution">
    <text evidence="1">The sequence shown here is derived from an EMBL/GenBank/DDBJ whole genome shotgun (WGS) entry which is preliminary data.</text>
</comment>
<accession>A0ABT8S9J5</accession>
<dbReference type="EMBL" id="JAUKVY010000021">
    <property type="protein sequence ID" value="MDO1535589.1"/>
    <property type="molecule type" value="Genomic_DNA"/>
</dbReference>
<name>A0ABT8S9J5_9BURK</name>
<evidence type="ECO:0000313" key="1">
    <source>
        <dbReference type="EMBL" id="MDO1535589.1"/>
    </source>
</evidence>
<reference evidence="1" key="1">
    <citation type="submission" date="2023-06" db="EMBL/GenBank/DDBJ databases">
        <authorList>
            <person name="Jiang Y."/>
            <person name="Liu Q."/>
        </authorList>
    </citation>
    <scope>NUCLEOTIDE SEQUENCE</scope>
    <source>
        <strain evidence="1">CGMCC 1.12090</strain>
    </source>
</reference>
<proteinExistence type="predicted"/>
<dbReference type="RefSeq" id="WP_301813353.1">
    <property type="nucleotide sequence ID" value="NZ_JAUJZH010000021.1"/>
</dbReference>
<protein>
    <submittedName>
        <fullName evidence="1">Uncharacterized protein</fullName>
    </submittedName>
</protein>
<sequence length="90" mass="9824">MNSAASFSGLVSKAAIAEEGVTWRLVHFKRIQTTLTKLIERHLGAGADARHGRCGVGPVRQSHHFLVDRAPTRIEFGGKGRCEAFTHPAF</sequence>
<evidence type="ECO:0000313" key="2">
    <source>
        <dbReference type="Proteomes" id="UP001169027"/>
    </source>
</evidence>
<organism evidence="1 2">
    <name type="scientific">Variovorax ginsengisoli</name>
    <dbReference type="NCBI Taxonomy" id="363844"/>
    <lineage>
        <taxon>Bacteria</taxon>
        <taxon>Pseudomonadati</taxon>
        <taxon>Pseudomonadota</taxon>
        <taxon>Betaproteobacteria</taxon>
        <taxon>Burkholderiales</taxon>
        <taxon>Comamonadaceae</taxon>
        <taxon>Variovorax</taxon>
    </lineage>
</organism>